<dbReference type="CDD" id="cd02440">
    <property type="entry name" value="AdoMet_MTases"/>
    <property type="match status" value="1"/>
</dbReference>
<proteinExistence type="predicted"/>
<dbReference type="GO" id="GO:0032259">
    <property type="term" value="P:methylation"/>
    <property type="evidence" value="ECO:0007669"/>
    <property type="project" value="UniProtKB-KW"/>
</dbReference>
<gene>
    <name evidence="4" type="ORF">EKH77_19925</name>
</gene>
<reference evidence="4 5" key="1">
    <citation type="submission" date="2018-12" db="EMBL/GenBank/DDBJ databases">
        <title>The whole draft genome of Streptomyce luteoverticillatus CGMCC 15060.</title>
        <authorList>
            <person name="Feng Z."/>
            <person name="Chen G."/>
            <person name="Zhang J."/>
            <person name="Zhu H."/>
            <person name="Yu X."/>
            <person name="Zhang W."/>
            <person name="Zhang X."/>
        </authorList>
    </citation>
    <scope>NUCLEOTIDE SEQUENCE [LARGE SCALE GENOMIC DNA]</scope>
    <source>
        <strain evidence="4 5">CGMCC 15060</strain>
    </source>
</reference>
<dbReference type="Gene3D" id="3.40.50.150">
    <property type="entry name" value="Vaccinia Virus protein VP39"/>
    <property type="match status" value="1"/>
</dbReference>
<dbReference type="PANTHER" id="PTHR44942">
    <property type="entry name" value="METHYLTRANSF_11 DOMAIN-CONTAINING PROTEIN"/>
    <property type="match status" value="1"/>
</dbReference>
<feature type="domain" description="Methyltransferase" evidence="3">
    <location>
        <begin position="52"/>
        <end position="142"/>
    </location>
</feature>
<organism evidence="4 5">
    <name type="scientific">Streptomyces luteoverticillatus</name>
    <name type="common">Streptoverticillium luteoverticillatus</name>
    <dbReference type="NCBI Taxonomy" id="66425"/>
    <lineage>
        <taxon>Bacteria</taxon>
        <taxon>Bacillati</taxon>
        <taxon>Actinomycetota</taxon>
        <taxon>Actinomycetes</taxon>
        <taxon>Kitasatosporales</taxon>
        <taxon>Streptomycetaceae</taxon>
        <taxon>Streptomyces</taxon>
    </lineage>
</organism>
<dbReference type="OrthoDB" id="9797252at2"/>
<dbReference type="InterPro" id="IPR029063">
    <property type="entry name" value="SAM-dependent_MTases_sf"/>
</dbReference>
<dbReference type="Pfam" id="PF13649">
    <property type="entry name" value="Methyltransf_25"/>
    <property type="match status" value="1"/>
</dbReference>
<keyword evidence="2 4" id="KW-0808">Transferase</keyword>
<dbReference type="PANTHER" id="PTHR44942:SF4">
    <property type="entry name" value="METHYLTRANSFERASE TYPE 11 DOMAIN-CONTAINING PROTEIN"/>
    <property type="match status" value="1"/>
</dbReference>
<dbReference type="EMBL" id="CP034587">
    <property type="protein sequence ID" value="AZQ73176.1"/>
    <property type="molecule type" value="Genomic_DNA"/>
</dbReference>
<dbReference type="InterPro" id="IPR041698">
    <property type="entry name" value="Methyltransf_25"/>
</dbReference>
<keyword evidence="1 4" id="KW-0489">Methyltransferase</keyword>
<protein>
    <submittedName>
        <fullName evidence="4">Class I SAM-dependent methyltransferase</fullName>
    </submittedName>
</protein>
<keyword evidence="5" id="KW-1185">Reference proteome</keyword>
<evidence type="ECO:0000256" key="2">
    <source>
        <dbReference type="ARBA" id="ARBA00022679"/>
    </source>
</evidence>
<sequence length="275" mass="30782">MTENPIDRAPERRVAFGEAAEQYDAARPGYPDELVTDVLEFTGHRPQGVDALEVGAGTGKATLAFAARGVTLTCLEPDPRMAAVLARHCAADMPHVTVENVDFERWQASDRRFALLLAGQAWHWVDPEVRWRRARELLVPGGAIALFWNDWLVADEPLRHELRAVHHRHLQGLPPHSIVDAQPRESVMAPNSWVWEELRAQEDFTDVEHRLYLSRHTRTTAGIVDLLSSLSSYLILTEETRRAVLSDVSRTIDAHGGALELETRTGLFLARATPA</sequence>
<evidence type="ECO:0000313" key="4">
    <source>
        <dbReference type="EMBL" id="AZQ73176.1"/>
    </source>
</evidence>
<name>A0A3Q9G163_STRLT</name>
<dbReference type="AlphaFoldDB" id="A0A3Q9G163"/>
<accession>A0A3Q9G163</accession>
<dbReference type="GO" id="GO:0008168">
    <property type="term" value="F:methyltransferase activity"/>
    <property type="evidence" value="ECO:0007669"/>
    <property type="project" value="UniProtKB-KW"/>
</dbReference>
<dbReference type="Proteomes" id="UP000267900">
    <property type="component" value="Chromosome"/>
</dbReference>
<dbReference type="SUPFAM" id="SSF53335">
    <property type="entry name" value="S-adenosyl-L-methionine-dependent methyltransferases"/>
    <property type="match status" value="1"/>
</dbReference>
<dbReference type="RefSeq" id="WP_126915692.1">
    <property type="nucleotide sequence ID" value="NZ_CP034587.1"/>
</dbReference>
<evidence type="ECO:0000313" key="5">
    <source>
        <dbReference type="Proteomes" id="UP000267900"/>
    </source>
</evidence>
<evidence type="ECO:0000259" key="3">
    <source>
        <dbReference type="Pfam" id="PF13649"/>
    </source>
</evidence>
<evidence type="ECO:0000256" key="1">
    <source>
        <dbReference type="ARBA" id="ARBA00022603"/>
    </source>
</evidence>
<dbReference type="InterPro" id="IPR051052">
    <property type="entry name" value="Diverse_substrate_MTase"/>
</dbReference>